<dbReference type="RefSeq" id="WP_210653922.1">
    <property type="nucleotide sequence ID" value="NZ_JAGKQQ010000001.1"/>
</dbReference>
<keyword evidence="1" id="KW-0732">Signal</keyword>
<dbReference type="EMBL" id="JAGKQQ010000001">
    <property type="protein sequence ID" value="MBP3955866.1"/>
    <property type="molecule type" value="Genomic_DNA"/>
</dbReference>
<name>A0ABS5BQ65_9BACT</name>
<feature type="signal peptide" evidence="1">
    <location>
        <begin position="1"/>
        <end position="23"/>
    </location>
</feature>
<comment type="caution">
    <text evidence="2">The sequence shown here is derived from an EMBL/GenBank/DDBJ whole genome shotgun (WGS) entry which is preliminary data.</text>
</comment>
<dbReference type="Proteomes" id="UP000676565">
    <property type="component" value="Unassembled WGS sequence"/>
</dbReference>
<accession>A0ABS5BQ65</accession>
<sequence>MPRLLALALATAFLVGSGCTTHADRLQDIRSAYNTGNVSAAKTKIDAAIAKNGREADVLKLDRAMVLLSEGKPREAEATLREVRDRFEEKEGKDLAEGVLSMLADDQQLAYAGEDYEKVLIRVMLALSNLLGDGSDATAYALQVNQKQQQIIEKSKSTDGEGKNLKANYKFVSSGAYLHAALREETQTNYDDVARSLELVAKWQPDFAPIKQDLERAKNGRHSQKGNGVVYVFTLVGRGPYKEERSEIVSTVAMLIADRILTATGKQSLPPTIAPIKIPRVVRPINQIASVTVGADGKPAGRTETITDVGQMASEQCEALLPETLARAVVRRVVKKGVIYGVKEATGTDKTQMASLALNVVGVAWEATESADTRCWGLLPDKIQVLRLELPAGEHDLTLQPQGRNGSAMGAAETIRVQVRDGRNSYVLGNFPDSKLVGRLVTNGTGK</sequence>
<protein>
    <recommendedName>
        <fullName evidence="4">Tetratricopeptide repeat protein</fullName>
    </recommendedName>
</protein>
<gene>
    <name evidence="2" type="ORF">J8F10_11275</name>
</gene>
<keyword evidence="3" id="KW-1185">Reference proteome</keyword>
<organism evidence="2 3">
    <name type="scientific">Gemmata palustris</name>
    <dbReference type="NCBI Taxonomy" id="2822762"/>
    <lineage>
        <taxon>Bacteria</taxon>
        <taxon>Pseudomonadati</taxon>
        <taxon>Planctomycetota</taxon>
        <taxon>Planctomycetia</taxon>
        <taxon>Gemmatales</taxon>
        <taxon>Gemmataceae</taxon>
        <taxon>Gemmata</taxon>
    </lineage>
</organism>
<reference evidence="2 3" key="1">
    <citation type="submission" date="2021-04" db="EMBL/GenBank/DDBJ databases">
        <authorList>
            <person name="Ivanova A."/>
        </authorList>
    </citation>
    <scope>NUCLEOTIDE SEQUENCE [LARGE SCALE GENOMIC DNA]</scope>
    <source>
        <strain evidence="2 3">G18</strain>
    </source>
</reference>
<evidence type="ECO:0000256" key="1">
    <source>
        <dbReference type="SAM" id="SignalP"/>
    </source>
</evidence>
<evidence type="ECO:0008006" key="4">
    <source>
        <dbReference type="Google" id="ProtNLM"/>
    </source>
</evidence>
<proteinExistence type="predicted"/>
<feature type="chain" id="PRO_5046621808" description="Tetratricopeptide repeat protein" evidence="1">
    <location>
        <begin position="24"/>
        <end position="447"/>
    </location>
</feature>
<evidence type="ECO:0000313" key="2">
    <source>
        <dbReference type="EMBL" id="MBP3955866.1"/>
    </source>
</evidence>
<evidence type="ECO:0000313" key="3">
    <source>
        <dbReference type="Proteomes" id="UP000676565"/>
    </source>
</evidence>
<dbReference type="PROSITE" id="PS51257">
    <property type="entry name" value="PROKAR_LIPOPROTEIN"/>
    <property type="match status" value="1"/>
</dbReference>